<accession>A0ABV7KXX9</accession>
<protein>
    <recommendedName>
        <fullName evidence="4">Glycosyltransferase family 9 protein</fullName>
    </recommendedName>
</protein>
<dbReference type="SUPFAM" id="SSF53756">
    <property type="entry name" value="UDP-Glycosyltransferase/glycogen phosphorylase"/>
    <property type="match status" value="1"/>
</dbReference>
<reference evidence="3" key="1">
    <citation type="journal article" date="2019" name="Int. J. Syst. Evol. Microbiol.">
        <title>The Global Catalogue of Microorganisms (GCM) 10K type strain sequencing project: providing services to taxonomists for standard genome sequencing and annotation.</title>
        <authorList>
            <consortium name="The Broad Institute Genomics Platform"/>
            <consortium name="The Broad Institute Genome Sequencing Center for Infectious Disease"/>
            <person name="Wu L."/>
            <person name="Ma J."/>
        </authorList>
    </citation>
    <scope>NUCLEOTIDE SEQUENCE [LARGE SCALE GENOMIC DNA]</scope>
    <source>
        <strain evidence="3">KCTC 42964</strain>
    </source>
</reference>
<evidence type="ECO:0000313" key="3">
    <source>
        <dbReference type="Proteomes" id="UP001595528"/>
    </source>
</evidence>
<keyword evidence="3" id="KW-1185">Reference proteome</keyword>
<evidence type="ECO:0000256" key="1">
    <source>
        <dbReference type="SAM" id="MobiDB-lite"/>
    </source>
</evidence>
<sequence>MRGVNRLRRMLRRPATFVRMARGFRGVLHNGVAKDRYGALIDFTYHHYALGDTLTGLVKFACEAEDRGARAVDLFVYVNPGLPRAPAQGFITPDNYQSYLDSLFPAFLCQPHLASLRLIRDPLTLALTMASMHWSGAPHWPSLKQHTERRMTYPVGHQEINAFHARNGRLPLLEAPRGYEGWARRFRETVLKDRFVVCINPRQAKLTPTPTTTHRDAPLSEWYAFIDRAAETMPDVVFLMLGGFQEWEHRLLSRRNVMIPRLTGLGLAHELALMHVADAFIGTSSGFATKATFSDRPYLIVDIEAFFSTYIEVPVGGERYPFAVDHQRLVWTKENADLLYDYLAELYSATTGRQPARLAGRPAANAASANAASANAASANAASAGASAGGSGGAGDGASGAEVLQAGARS</sequence>
<comment type="caution">
    <text evidence="2">The sequence shown here is derived from an EMBL/GenBank/DDBJ whole genome shotgun (WGS) entry which is preliminary data.</text>
</comment>
<dbReference type="Proteomes" id="UP001595528">
    <property type="component" value="Unassembled WGS sequence"/>
</dbReference>
<feature type="region of interest" description="Disordered" evidence="1">
    <location>
        <begin position="383"/>
        <end position="410"/>
    </location>
</feature>
<gene>
    <name evidence="2" type="ORF">ACFOGJ_07950</name>
</gene>
<feature type="compositionally biased region" description="Gly residues" evidence="1">
    <location>
        <begin position="387"/>
        <end position="398"/>
    </location>
</feature>
<dbReference type="EMBL" id="JBHRTR010000020">
    <property type="protein sequence ID" value="MFC3227156.1"/>
    <property type="molecule type" value="Genomic_DNA"/>
</dbReference>
<dbReference type="RefSeq" id="WP_379899317.1">
    <property type="nucleotide sequence ID" value="NZ_JBHRTR010000020.1"/>
</dbReference>
<evidence type="ECO:0000313" key="2">
    <source>
        <dbReference type="EMBL" id="MFC3227156.1"/>
    </source>
</evidence>
<name>A0ABV7KXX9_9PROT</name>
<organism evidence="2 3">
    <name type="scientific">Marinibaculum pumilum</name>
    <dbReference type="NCBI Taxonomy" id="1766165"/>
    <lineage>
        <taxon>Bacteria</taxon>
        <taxon>Pseudomonadati</taxon>
        <taxon>Pseudomonadota</taxon>
        <taxon>Alphaproteobacteria</taxon>
        <taxon>Rhodospirillales</taxon>
        <taxon>Rhodospirillaceae</taxon>
        <taxon>Marinibaculum</taxon>
    </lineage>
</organism>
<evidence type="ECO:0008006" key="4">
    <source>
        <dbReference type="Google" id="ProtNLM"/>
    </source>
</evidence>
<proteinExistence type="predicted"/>